<feature type="domain" description="PAS" evidence="13">
    <location>
        <begin position="64"/>
        <end position="119"/>
    </location>
</feature>
<dbReference type="InterPro" id="IPR000014">
    <property type="entry name" value="PAS"/>
</dbReference>
<feature type="region of interest" description="Disordered" evidence="11">
    <location>
        <begin position="1"/>
        <end position="35"/>
    </location>
</feature>
<dbReference type="GO" id="GO:0006355">
    <property type="term" value="P:regulation of DNA-templated transcription"/>
    <property type="evidence" value="ECO:0007669"/>
    <property type="project" value="InterPro"/>
</dbReference>
<gene>
    <name evidence="15" type="ORF">SPHINGO391_530074</name>
</gene>
<evidence type="ECO:0000259" key="14">
    <source>
        <dbReference type="PROSITE" id="PS50113"/>
    </source>
</evidence>
<dbReference type="PRINTS" id="PR00344">
    <property type="entry name" value="BCTRLSENSOR"/>
</dbReference>
<evidence type="ECO:0000256" key="8">
    <source>
        <dbReference type="ARBA" id="ARBA00023012"/>
    </source>
</evidence>
<keyword evidence="5" id="KW-0547">Nucleotide-binding</keyword>
<dbReference type="InterPro" id="IPR003594">
    <property type="entry name" value="HATPase_dom"/>
</dbReference>
<feature type="domain" description="PAC" evidence="14">
    <location>
        <begin position="139"/>
        <end position="191"/>
    </location>
</feature>
<dbReference type="InterPro" id="IPR005467">
    <property type="entry name" value="His_kinase_dom"/>
</dbReference>
<sequence>MSHVALSAVDTSTPGESEPFAEQGPSLNDLPLRPTSNRTARVIASQSGEGHETPESVARGDATLAEELGLLIDGATTYAIYMLDPQGRVTIWNRGAERIKGWAEAEIIGRDFAIFYPADDIAAGRPHADLARAHACGRIEEESWRVRKDGSEFLAHVTITALHDDAGALRGFGKVIRDITQDKAAEAAIVRREHHLRSILNTVPDAMIVMNENGIVSSFSAAAELVFGYAASDVIGQNVAMLMPQTEARDHDRHLRTYRETGERHVIGNVRLERAMRNGGETFPIELAVGEASIAGERIFTGFIRDLTNRRATERRLQELQSELVHVSRVSAMGTMASTLAHEINQPLTAIANYLEAARAMIGDRHDALLSDLAEALELAAAQSLRAGAIVRRVRAFVDGGDTGFRDERLDLLVEEATSLGLLGAREAGIAVSTHVAPGGAMVLVDRIQIQQVLVNLIRNAIQSMAASPDKMLTIATGPERDGCMQITVADTGTGIDAAVRARLFEAFATTKEDGMGLGLSICRTIVEAHGGRIWAEGIATGGTAFHFTVPLAARPDSSETADQGQRQ</sequence>
<dbReference type="InterPro" id="IPR035965">
    <property type="entry name" value="PAS-like_dom_sf"/>
</dbReference>
<dbReference type="Gene3D" id="6.10.250.2580">
    <property type="match status" value="1"/>
</dbReference>
<dbReference type="Proteomes" id="UP000326857">
    <property type="component" value="Unassembled WGS sequence"/>
</dbReference>
<dbReference type="PANTHER" id="PTHR43065">
    <property type="entry name" value="SENSOR HISTIDINE KINASE"/>
    <property type="match status" value="1"/>
</dbReference>
<dbReference type="InterPro" id="IPR004358">
    <property type="entry name" value="Sig_transdc_His_kin-like_C"/>
</dbReference>
<dbReference type="PROSITE" id="PS50113">
    <property type="entry name" value="PAC"/>
    <property type="match status" value="1"/>
</dbReference>
<keyword evidence="7" id="KW-0067">ATP-binding</keyword>
<dbReference type="Gene3D" id="1.10.287.130">
    <property type="match status" value="1"/>
</dbReference>
<name>A0A5E8AMA5_9SPHN</name>
<dbReference type="Pfam" id="PF02518">
    <property type="entry name" value="HATPase_c"/>
    <property type="match status" value="1"/>
</dbReference>
<organism evidence="15 16">
    <name type="scientific">Sphingomonas aurantiaca</name>
    <dbReference type="NCBI Taxonomy" id="185949"/>
    <lineage>
        <taxon>Bacteria</taxon>
        <taxon>Pseudomonadati</taxon>
        <taxon>Pseudomonadota</taxon>
        <taxon>Alphaproteobacteria</taxon>
        <taxon>Sphingomonadales</taxon>
        <taxon>Sphingomonadaceae</taxon>
        <taxon>Sphingomonas</taxon>
    </lineage>
</organism>
<dbReference type="InterPro" id="IPR036890">
    <property type="entry name" value="HATPase_C_sf"/>
</dbReference>
<evidence type="ECO:0000256" key="3">
    <source>
        <dbReference type="ARBA" id="ARBA00022553"/>
    </source>
</evidence>
<keyword evidence="6 15" id="KW-0418">Kinase</keyword>
<dbReference type="SUPFAM" id="SSF47384">
    <property type="entry name" value="Homodimeric domain of signal transducing histidine kinase"/>
    <property type="match status" value="1"/>
</dbReference>
<evidence type="ECO:0000256" key="6">
    <source>
        <dbReference type="ARBA" id="ARBA00022777"/>
    </source>
</evidence>
<proteinExistence type="predicted"/>
<dbReference type="CDD" id="cd00082">
    <property type="entry name" value="HisKA"/>
    <property type="match status" value="1"/>
</dbReference>
<dbReference type="Gene3D" id="3.30.450.20">
    <property type="entry name" value="PAS domain"/>
    <property type="match status" value="2"/>
</dbReference>
<dbReference type="PROSITE" id="PS50109">
    <property type="entry name" value="HIS_KIN"/>
    <property type="match status" value="1"/>
</dbReference>
<evidence type="ECO:0000259" key="12">
    <source>
        <dbReference type="PROSITE" id="PS50109"/>
    </source>
</evidence>
<dbReference type="SUPFAM" id="SSF55785">
    <property type="entry name" value="PYP-like sensor domain (PAS domain)"/>
    <property type="match status" value="2"/>
</dbReference>
<dbReference type="InterPro" id="IPR003661">
    <property type="entry name" value="HisK_dim/P_dom"/>
</dbReference>
<dbReference type="SUPFAM" id="SSF55874">
    <property type="entry name" value="ATPase domain of HSP90 chaperone/DNA topoisomerase II/histidine kinase"/>
    <property type="match status" value="1"/>
</dbReference>
<dbReference type="FunFam" id="3.30.450.20:FF:000060">
    <property type="entry name" value="Sensor protein FixL"/>
    <property type="match status" value="1"/>
</dbReference>
<dbReference type="Gene3D" id="3.30.565.10">
    <property type="entry name" value="Histidine kinase-like ATPase, C-terminal domain"/>
    <property type="match status" value="1"/>
</dbReference>
<keyword evidence="3" id="KW-0597">Phosphoprotein</keyword>
<dbReference type="SMART" id="SM00388">
    <property type="entry name" value="HisKA"/>
    <property type="match status" value="1"/>
</dbReference>
<accession>A0A5E8AMA5</accession>
<dbReference type="GO" id="GO:0000155">
    <property type="term" value="F:phosphorelay sensor kinase activity"/>
    <property type="evidence" value="ECO:0007669"/>
    <property type="project" value="InterPro"/>
</dbReference>
<dbReference type="Pfam" id="PF00989">
    <property type="entry name" value="PAS"/>
    <property type="match status" value="2"/>
</dbReference>
<evidence type="ECO:0000313" key="16">
    <source>
        <dbReference type="Proteomes" id="UP000326857"/>
    </source>
</evidence>
<evidence type="ECO:0000256" key="2">
    <source>
        <dbReference type="ARBA" id="ARBA00012438"/>
    </source>
</evidence>
<dbReference type="PANTHER" id="PTHR43065:SF42">
    <property type="entry name" value="TWO-COMPONENT SENSOR PPRA"/>
    <property type="match status" value="1"/>
</dbReference>
<evidence type="ECO:0000256" key="4">
    <source>
        <dbReference type="ARBA" id="ARBA00022679"/>
    </source>
</evidence>
<evidence type="ECO:0000256" key="10">
    <source>
        <dbReference type="ARBA" id="ARBA00070616"/>
    </source>
</evidence>
<evidence type="ECO:0000256" key="5">
    <source>
        <dbReference type="ARBA" id="ARBA00022741"/>
    </source>
</evidence>
<dbReference type="AlphaFoldDB" id="A0A5E8AMA5"/>
<comment type="catalytic activity">
    <reaction evidence="1">
        <text>ATP + protein L-histidine = ADP + protein N-phospho-L-histidine.</text>
        <dbReference type="EC" id="2.7.13.3"/>
    </reaction>
</comment>
<protein>
    <recommendedName>
        <fullName evidence="10">Sensor protein FixL</fullName>
        <ecNumber evidence="2">2.7.13.3</ecNumber>
    </recommendedName>
</protein>
<keyword evidence="4" id="KW-0808">Transferase</keyword>
<dbReference type="Pfam" id="PF00512">
    <property type="entry name" value="HisKA"/>
    <property type="match status" value="1"/>
</dbReference>
<dbReference type="PROSITE" id="PS50112">
    <property type="entry name" value="PAS"/>
    <property type="match status" value="2"/>
</dbReference>
<dbReference type="CDD" id="cd00130">
    <property type="entry name" value="PAS"/>
    <property type="match status" value="2"/>
</dbReference>
<dbReference type="InterPro" id="IPR000700">
    <property type="entry name" value="PAS-assoc_C"/>
</dbReference>
<dbReference type="GO" id="GO:0005524">
    <property type="term" value="F:ATP binding"/>
    <property type="evidence" value="ECO:0007669"/>
    <property type="project" value="UniProtKB-KW"/>
</dbReference>
<comment type="function">
    <text evidence="9">Putative oxygen sensor; modulates the activity of FixJ, a transcriptional activator of nitrogen fixation fixK gene. FixL probably acts as a kinase that phosphorylates FixJ.</text>
</comment>
<dbReference type="NCBIfam" id="TIGR00229">
    <property type="entry name" value="sensory_box"/>
    <property type="match status" value="2"/>
</dbReference>
<dbReference type="EMBL" id="CABVLI010000049">
    <property type="protein sequence ID" value="VVT32066.1"/>
    <property type="molecule type" value="Genomic_DNA"/>
</dbReference>
<evidence type="ECO:0000313" key="15">
    <source>
        <dbReference type="EMBL" id="VVT32066.1"/>
    </source>
</evidence>
<dbReference type="InterPro" id="IPR036097">
    <property type="entry name" value="HisK_dim/P_sf"/>
</dbReference>
<dbReference type="SMART" id="SM00091">
    <property type="entry name" value="PAS"/>
    <property type="match status" value="2"/>
</dbReference>
<reference evidence="15 16" key="1">
    <citation type="submission" date="2019-09" db="EMBL/GenBank/DDBJ databases">
        <authorList>
            <person name="Dittami M. S."/>
        </authorList>
    </citation>
    <scope>NUCLEOTIDE SEQUENCE [LARGE SCALE GENOMIC DNA]</scope>
    <source>
        <strain evidence="15">SPHINGO391</strain>
    </source>
</reference>
<evidence type="ECO:0000259" key="13">
    <source>
        <dbReference type="PROSITE" id="PS50112"/>
    </source>
</evidence>
<evidence type="ECO:0000256" key="1">
    <source>
        <dbReference type="ARBA" id="ARBA00000085"/>
    </source>
</evidence>
<dbReference type="EC" id="2.7.13.3" evidence="2"/>
<evidence type="ECO:0000256" key="9">
    <source>
        <dbReference type="ARBA" id="ARBA00059827"/>
    </source>
</evidence>
<feature type="domain" description="PAS" evidence="13">
    <location>
        <begin position="192"/>
        <end position="262"/>
    </location>
</feature>
<feature type="domain" description="Histidine kinase" evidence="12">
    <location>
        <begin position="339"/>
        <end position="554"/>
    </location>
</feature>
<evidence type="ECO:0000256" key="7">
    <source>
        <dbReference type="ARBA" id="ARBA00022840"/>
    </source>
</evidence>
<dbReference type="InterPro" id="IPR013767">
    <property type="entry name" value="PAS_fold"/>
</dbReference>
<dbReference type="SMART" id="SM00387">
    <property type="entry name" value="HATPase_c"/>
    <property type="match status" value="1"/>
</dbReference>
<evidence type="ECO:0000256" key="11">
    <source>
        <dbReference type="SAM" id="MobiDB-lite"/>
    </source>
</evidence>
<keyword evidence="8" id="KW-0902">Two-component regulatory system</keyword>